<feature type="domain" description="6-phosphogluconate dehydrogenase NADP-binding" evidence="5">
    <location>
        <begin position="2"/>
        <end position="161"/>
    </location>
</feature>
<dbReference type="SUPFAM" id="SSF48179">
    <property type="entry name" value="6-phosphogluconate dehydrogenase C-terminal domain-like"/>
    <property type="match status" value="1"/>
</dbReference>
<dbReference type="GO" id="GO:0016491">
    <property type="term" value="F:oxidoreductase activity"/>
    <property type="evidence" value="ECO:0007669"/>
    <property type="project" value="UniProtKB-KW"/>
</dbReference>
<dbReference type="Pfam" id="PF14833">
    <property type="entry name" value="NAD_binding_11"/>
    <property type="match status" value="1"/>
</dbReference>
<evidence type="ECO:0000256" key="2">
    <source>
        <dbReference type="ARBA" id="ARBA00023002"/>
    </source>
</evidence>
<dbReference type="Gene3D" id="1.10.1040.10">
    <property type="entry name" value="N-(1-d-carboxylethyl)-l-norvaline Dehydrogenase, domain 2"/>
    <property type="match status" value="1"/>
</dbReference>
<evidence type="ECO:0000259" key="5">
    <source>
        <dbReference type="Pfam" id="PF03446"/>
    </source>
</evidence>
<name>A0A8J3FCQ8_9BACI</name>
<evidence type="ECO:0000313" key="7">
    <source>
        <dbReference type="EMBL" id="GGK07325.1"/>
    </source>
</evidence>
<reference evidence="7" key="1">
    <citation type="journal article" date="2014" name="Int. J. Syst. Evol. Microbiol.">
        <title>Complete genome sequence of Corynebacterium casei LMG S-19264T (=DSM 44701T), isolated from a smear-ripened cheese.</title>
        <authorList>
            <consortium name="US DOE Joint Genome Institute (JGI-PGF)"/>
            <person name="Walter F."/>
            <person name="Albersmeier A."/>
            <person name="Kalinowski J."/>
            <person name="Ruckert C."/>
        </authorList>
    </citation>
    <scope>NUCLEOTIDE SEQUENCE</scope>
    <source>
        <strain evidence="7">JCM 14719</strain>
    </source>
</reference>
<dbReference type="InterPro" id="IPR015815">
    <property type="entry name" value="HIBADH-related"/>
</dbReference>
<comment type="caution">
    <text evidence="7">The sequence shown here is derived from an EMBL/GenBank/DDBJ whole genome shotgun (WGS) entry which is preliminary data.</text>
</comment>
<keyword evidence="8" id="KW-1185">Reference proteome</keyword>
<protein>
    <submittedName>
        <fullName evidence="7">2-hydroxy-3-oxopropionate reductase</fullName>
    </submittedName>
</protein>
<feature type="active site" evidence="4">
    <location>
        <position position="170"/>
    </location>
</feature>
<keyword evidence="3" id="KW-0520">NAD</keyword>
<reference evidence="7" key="2">
    <citation type="submission" date="2020-09" db="EMBL/GenBank/DDBJ databases">
        <authorList>
            <person name="Sun Q."/>
            <person name="Ohkuma M."/>
        </authorList>
    </citation>
    <scope>NUCLEOTIDE SEQUENCE</scope>
    <source>
        <strain evidence="7">JCM 14719</strain>
    </source>
</reference>
<evidence type="ECO:0000256" key="1">
    <source>
        <dbReference type="ARBA" id="ARBA00009080"/>
    </source>
</evidence>
<evidence type="ECO:0000313" key="8">
    <source>
        <dbReference type="Proteomes" id="UP000637720"/>
    </source>
</evidence>
<dbReference type="Proteomes" id="UP000637720">
    <property type="component" value="Unassembled WGS sequence"/>
</dbReference>
<dbReference type="InterPro" id="IPR036291">
    <property type="entry name" value="NAD(P)-bd_dom_sf"/>
</dbReference>
<dbReference type="InterPro" id="IPR013328">
    <property type="entry name" value="6PGD_dom2"/>
</dbReference>
<proteinExistence type="inferred from homology"/>
<dbReference type="Gene3D" id="3.40.50.720">
    <property type="entry name" value="NAD(P)-binding Rossmann-like Domain"/>
    <property type="match status" value="1"/>
</dbReference>
<dbReference type="AlphaFoldDB" id="A0A8J3FCQ8"/>
<dbReference type="PANTHER" id="PTHR43060:SF15">
    <property type="entry name" value="3-HYDROXYISOBUTYRATE DEHYDROGENASE-LIKE 1, MITOCHONDRIAL-RELATED"/>
    <property type="match status" value="1"/>
</dbReference>
<dbReference type="EMBL" id="BMOF01000062">
    <property type="protein sequence ID" value="GGK07325.1"/>
    <property type="molecule type" value="Genomic_DNA"/>
</dbReference>
<evidence type="ECO:0000259" key="6">
    <source>
        <dbReference type="Pfam" id="PF14833"/>
    </source>
</evidence>
<dbReference type="PANTHER" id="PTHR43060">
    <property type="entry name" value="3-HYDROXYISOBUTYRATE DEHYDROGENASE-LIKE 1, MITOCHONDRIAL-RELATED"/>
    <property type="match status" value="1"/>
</dbReference>
<dbReference type="InterPro" id="IPR006115">
    <property type="entry name" value="6PGDH_NADP-bd"/>
</dbReference>
<dbReference type="GO" id="GO:0051287">
    <property type="term" value="F:NAD binding"/>
    <property type="evidence" value="ECO:0007669"/>
    <property type="project" value="InterPro"/>
</dbReference>
<evidence type="ECO:0000256" key="3">
    <source>
        <dbReference type="ARBA" id="ARBA00023027"/>
    </source>
</evidence>
<dbReference type="PIRSF" id="PIRSF000103">
    <property type="entry name" value="HIBADH"/>
    <property type="match status" value="1"/>
</dbReference>
<dbReference type="GO" id="GO:0050661">
    <property type="term" value="F:NADP binding"/>
    <property type="evidence" value="ECO:0007669"/>
    <property type="project" value="InterPro"/>
</dbReference>
<keyword evidence="2" id="KW-0560">Oxidoreductase</keyword>
<dbReference type="InterPro" id="IPR008927">
    <property type="entry name" value="6-PGluconate_DH-like_C_sf"/>
</dbReference>
<evidence type="ECO:0000256" key="4">
    <source>
        <dbReference type="PIRSR" id="PIRSR000103-1"/>
    </source>
</evidence>
<comment type="similarity">
    <text evidence="1">Belongs to the HIBADH-related family.</text>
</comment>
<sequence>MKVGFVGLGTMGLPMTKNLLKAGFEVVVVSRSRGPIEAAVALGAKEAANPADLAAQVDVALTCLPMPETVEAVYLGENGLLAGARPGTILADHSTVSPALNRKIFEAARAKGVHFLDAPVSGGPMGAEAGTLTIMCGGEPEAFAKAKPVFEAMGKFVVLVGPVGSGSVVKLINNLLVGVHTAALAEAFVMGAKAGIDSRVLYEILKHSTGHSYMMDRTVSLIQERDFAQRFAIDLLYKDMRIATQLAEELGVPLRLGRVAEAMVGEAQAQGHGREDVAAIIRPLEKAVGVEVRAEGDGGK</sequence>
<organism evidence="7 8">
    <name type="scientific">Calditerricola satsumensis</name>
    <dbReference type="NCBI Taxonomy" id="373054"/>
    <lineage>
        <taxon>Bacteria</taxon>
        <taxon>Bacillati</taxon>
        <taxon>Bacillota</taxon>
        <taxon>Bacilli</taxon>
        <taxon>Bacillales</taxon>
        <taxon>Bacillaceae</taxon>
        <taxon>Calditerricola</taxon>
    </lineage>
</organism>
<dbReference type="InterPro" id="IPR029154">
    <property type="entry name" value="HIBADH-like_NADP-bd"/>
</dbReference>
<accession>A0A8J3FCQ8</accession>
<feature type="domain" description="3-hydroxyisobutyrate dehydrogenase-like NAD-binding" evidence="6">
    <location>
        <begin position="164"/>
        <end position="284"/>
    </location>
</feature>
<dbReference type="RefSeq" id="WP_188818088.1">
    <property type="nucleotide sequence ID" value="NZ_BMOF01000062.1"/>
</dbReference>
<dbReference type="Pfam" id="PF03446">
    <property type="entry name" value="NAD_binding_2"/>
    <property type="match status" value="1"/>
</dbReference>
<gene>
    <name evidence="7" type="primary">garR</name>
    <name evidence="7" type="ORF">GCM10007043_21720</name>
</gene>
<dbReference type="SUPFAM" id="SSF51735">
    <property type="entry name" value="NAD(P)-binding Rossmann-fold domains"/>
    <property type="match status" value="1"/>
</dbReference>